<gene>
    <name evidence="3" type="ORF">GCK72_003486</name>
</gene>
<reference evidence="3 4" key="1">
    <citation type="submission" date="2019-12" db="EMBL/GenBank/DDBJ databases">
        <title>Chromosome-level assembly of the Caenorhabditis remanei genome.</title>
        <authorList>
            <person name="Teterina A.A."/>
            <person name="Willis J.H."/>
            <person name="Phillips P.C."/>
        </authorList>
    </citation>
    <scope>NUCLEOTIDE SEQUENCE [LARGE SCALE GENOMIC DNA]</scope>
    <source>
        <strain evidence="3 4">PX506</strain>
        <tissue evidence="3">Whole organism</tissue>
    </source>
</reference>
<feature type="domain" description="C-type lectin" evidence="2">
    <location>
        <begin position="49"/>
        <end position="174"/>
    </location>
</feature>
<dbReference type="PANTHER" id="PTHR23124:SF129">
    <property type="entry name" value="C-TYPE LECTIN DOMAIN-CONTAINING PROTEIN"/>
    <property type="match status" value="1"/>
</dbReference>
<dbReference type="CDD" id="cd00037">
    <property type="entry name" value="CLECT"/>
    <property type="match status" value="1"/>
</dbReference>
<dbReference type="Gene3D" id="3.10.100.10">
    <property type="entry name" value="Mannose-Binding Protein A, subunit A"/>
    <property type="match status" value="1"/>
</dbReference>
<dbReference type="RefSeq" id="XP_003107429.2">
    <property type="nucleotide sequence ID" value="XM_003107381.2"/>
</dbReference>
<dbReference type="GeneID" id="9806032"/>
<name>A0A6A5HV18_CAERE</name>
<dbReference type="PROSITE" id="PS50041">
    <property type="entry name" value="C_TYPE_LECTIN_2"/>
    <property type="match status" value="1"/>
</dbReference>
<dbReference type="InterPro" id="IPR016186">
    <property type="entry name" value="C-type_lectin-like/link_sf"/>
</dbReference>
<dbReference type="SMART" id="SM00034">
    <property type="entry name" value="CLECT"/>
    <property type="match status" value="1"/>
</dbReference>
<evidence type="ECO:0000313" key="3">
    <source>
        <dbReference type="EMBL" id="KAF1771659.1"/>
    </source>
</evidence>
<dbReference type="InterPro" id="IPR016187">
    <property type="entry name" value="CTDL_fold"/>
</dbReference>
<comment type="caution">
    <text evidence="3">The sequence shown here is derived from an EMBL/GenBank/DDBJ whole genome shotgun (WGS) entry which is preliminary data.</text>
</comment>
<evidence type="ECO:0000256" key="1">
    <source>
        <dbReference type="SAM" id="SignalP"/>
    </source>
</evidence>
<evidence type="ECO:0000259" key="2">
    <source>
        <dbReference type="PROSITE" id="PS50041"/>
    </source>
</evidence>
<keyword evidence="1" id="KW-0732">Signal</keyword>
<organism evidence="3 4">
    <name type="scientific">Caenorhabditis remanei</name>
    <name type="common">Caenorhabditis vulgaris</name>
    <dbReference type="NCBI Taxonomy" id="31234"/>
    <lineage>
        <taxon>Eukaryota</taxon>
        <taxon>Metazoa</taxon>
        <taxon>Ecdysozoa</taxon>
        <taxon>Nematoda</taxon>
        <taxon>Chromadorea</taxon>
        <taxon>Rhabditida</taxon>
        <taxon>Rhabditina</taxon>
        <taxon>Rhabditomorpha</taxon>
        <taxon>Rhabditoidea</taxon>
        <taxon>Rhabditidae</taxon>
        <taxon>Peloderinae</taxon>
        <taxon>Caenorhabditis</taxon>
    </lineage>
</organism>
<evidence type="ECO:0000313" key="4">
    <source>
        <dbReference type="Proteomes" id="UP000483820"/>
    </source>
</evidence>
<dbReference type="Pfam" id="PF00059">
    <property type="entry name" value="Lectin_C"/>
    <property type="match status" value="1"/>
</dbReference>
<dbReference type="PANTHER" id="PTHR23124">
    <property type="entry name" value="C-TYPE LECTIN DOMAIN-CONTAINING PROTEIN-RELATED-RELATED"/>
    <property type="match status" value="1"/>
</dbReference>
<dbReference type="InterPro" id="IPR001304">
    <property type="entry name" value="C-type_lectin-like"/>
</dbReference>
<dbReference type="Proteomes" id="UP000483820">
    <property type="component" value="Chromosome I"/>
</dbReference>
<sequence>MRTLLLLLALIIGSVVTQREYRGGRGDNGNSNNNNRGCESGWQRFNRPTGGYCIKVYRGEHTQPQAEARCQSVGAKLTGVVSQEEISWITKSALSLIPQSSGSIWLGAKRTNTCNSSPLSSKCTSMNSFYWTDRITIGTSGLIWNTNQPDNSHAQSQQCVVLLAARSTVIQDKWTWYSNRLDDVACGLPSGDNNGPRAIRAYACGKGA</sequence>
<dbReference type="CTD" id="9806032"/>
<protein>
    <recommendedName>
        <fullName evidence="2">C-type lectin domain-containing protein</fullName>
    </recommendedName>
</protein>
<feature type="chain" id="PRO_5025582269" description="C-type lectin domain-containing protein" evidence="1">
    <location>
        <begin position="18"/>
        <end position="208"/>
    </location>
</feature>
<proteinExistence type="predicted"/>
<dbReference type="EMBL" id="WUAV01000001">
    <property type="protein sequence ID" value="KAF1771659.1"/>
    <property type="molecule type" value="Genomic_DNA"/>
</dbReference>
<dbReference type="AlphaFoldDB" id="A0A6A5HV18"/>
<dbReference type="KEGG" id="crq:GCK72_003486"/>
<accession>A0A6A5HV18</accession>
<dbReference type="SUPFAM" id="SSF56436">
    <property type="entry name" value="C-type lectin-like"/>
    <property type="match status" value="1"/>
</dbReference>
<feature type="signal peptide" evidence="1">
    <location>
        <begin position="1"/>
        <end position="17"/>
    </location>
</feature>